<evidence type="ECO:0000313" key="2">
    <source>
        <dbReference type="Proteomes" id="UP000280598"/>
    </source>
</evidence>
<reference evidence="1 2" key="1">
    <citation type="journal article" date="2018" name="BMC Genomics">
        <title>Genomic evidence for intraspecific hybridization in a clonal and extremely halotolerant yeast.</title>
        <authorList>
            <person name="Gostincar C."/>
            <person name="Stajich J.E."/>
            <person name="Zupancic J."/>
            <person name="Zalar P."/>
            <person name="Gunde-Cimerman N."/>
        </authorList>
    </citation>
    <scope>NUCLEOTIDE SEQUENCE [LARGE SCALE GENOMIC DNA]</scope>
    <source>
        <strain evidence="1 2">EXF-562</strain>
    </source>
</reference>
<comment type="caution">
    <text evidence="1">The sequence shown here is derived from an EMBL/GenBank/DDBJ whole genome shotgun (WGS) entry which is preliminary data.</text>
</comment>
<dbReference type="AlphaFoldDB" id="A0A3M7GQ60"/>
<sequence length="90" mass="10115">PNVETKEVALISRKQKVSRLTSKVVLLRVKLSKYLIILTNISMLVIDSNEITSTIRAEERKYKLPWTIIAAIIGVTNATTRKTSFDLGVD</sequence>
<evidence type="ECO:0000313" key="1">
    <source>
        <dbReference type="EMBL" id="RMZ02907.1"/>
    </source>
</evidence>
<protein>
    <submittedName>
        <fullName evidence="1">Uncharacterized protein</fullName>
    </submittedName>
</protein>
<accession>A0A3M7GQ60</accession>
<feature type="non-terminal residue" evidence="1">
    <location>
        <position position="1"/>
    </location>
</feature>
<dbReference type="Proteomes" id="UP000280598">
    <property type="component" value="Unassembled WGS sequence"/>
</dbReference>
<gene>
    <name evidence="1" type="ORF">D0860_07026</name>
</gene>
<name>A0A3M7GQ60_HORWE</name>
<proteinExistence type="predicted"/>
<organism evidence="1 2">
    <name type="scientific">Hortaea werneckii</name>
    <name type="common">Black yeast</name>
    <name type="synonym">Cladosporium werneckii</name>
    <dbReference type="NCBI Taxonomy" id="91943"/>
    <lineage>
        <taxon>Eukaryota</taxon>
        <taxon>Fungi</taxon>
        <taxon>Dikarya</taxon>
        <taxon>Ascomycota</taxon>
        <taxon>Pezizomycotina</taxon>
        <taxon>Dothideomycetes</taxon>
        <taxon>Dothideomycetidae</taxon>
        <taxon>Mycosphaerellales</taxon>
        <taxon>Teratosphaeriaceae</taxon>
        <taxon>Hortaea</taxon>
    </lineage>
</organism>
<dbReference type="EMBL" id="QWIS01000176">
    <property type="protein sequence ID" value="RMZ02907.1"/>
    <property type="molecule type" value="Genomic_DNA"/>
</dbReference>